<feature type="transmembrane region" description="Helical" evidence="3">
    <location>
        <begin position="300"/>
        <end position="319"/>
    </location>
</feature>
<evidence type="ECO:0000313" key="6">
    <source>
        <dbReference type="Proteomes" id="UP000626092"/>
    </source>
</evidence>
<dbReference type="PANTHER" id="PTHR36039:SF2">
    <property type="entry name" value="RNA LIGASE_CYCLIC NUCLEOTIDE PHOSPHODIESTERASE FAMILY PROTEIN"/>
    <property type="match status" value="1"/>
</dbReference>
<comment type="similarity">
    <text evidence="2">Belongs to the drug/metabolite transporter (DMT) superfamily. Plant drug/metabolite exporter (P-DME) (TC 2.A.7.4) family.</text>
</comment>
<comment type="subcellular location">
    <subcellularLocation>
        <location evidence="1">Membrane</location>
        <topology evidence="1">Multi-pass membrane protein</topology>
    </subcellularLocation>
</comment>
<dbReference type="PANTHER" id="PTHR36039">
    <property type="match status" value="1"/>
</dbReference>
<dbReference type="Proteomes" id="UP000626092">
    <property type="component" value="Unassembled WGS sequence"/>
</dbReference>
<dbReference type="AlphaFoldDB" id="A0A834LEY4"/>
<dbReference type="InterPro" id="IPR037185">
    <property type="entry name" value="EmrE-like"/>
</dbReference>
<evidence type="ECO:0000256" key="1">
    <source>
        <dbReference type="ARBA" id="ARBA00004141"/>
    </source>
</evidence>
<dbReference type="Gene3D" id="3.90.1140.10">
    <property type="entry name" value="Cyclic phosphodiesterase"/>
    <property type="match status" value="1"/>
</dbReference>
<accession>A0A834LEY4</accession>
<dbReference type="SUPFAM" id="SSF55144">
    <property type="entry name" value="LigT-like"/>
    <property type="match status" value="1"/>
</dbReference>
<keyword evidence="6" id="KW-1185">Reference proteome</keyword>
<dbReference type="InterPro" id="IPR009097">
    <property type="entry name" value="Cyclic_Pdiesterase"/>
</dbReference>
<evidence type="ECO:0000313" key="5">
    <source>
        <dbReference type="EMBL" id="KAF7136521.1"/>
    </source>
</evidence>
<keyword evidence="3" id="KW-0812">Transmembrane</keyword>
<dbReference type="GO" id="GO:0016020">
    <property type="term" value="C:membrane"/>
    <property type="evidence" value="ECO:0007669"/>
    <property type="project" value="InterPro"/>
</dbReference>
<feature type="transmembrane region" description="Helical" evidence="3">
    <location>
        <begin position="101"/>
        <end position="120"/>
    </location>
</feature>
<protein>
    <recommendedName>
        <fullName evidence="4">EamA domain-containing protein</fullName>
    </recommendedName>
</protein>
<feature type="transmembrane region" description="Helical" evidence="3">
    <location>
        <begin position="178"/>
        <end position="198"/>
    </location>
</feature>
<dbReference type="InterPro" id="IPR000620">
    <property type="entry name" value="EamA_dom"/>
</dbReference>
<dbReference type="EMBL" id="WJXA01000008">
    <property type="protein sequence ID" value="KAF7136521.1"/>
    <property type="molecule type" value="Genomic_DNA"/>
</dbReference>
<dbReference type="SUPFAM" id="SSF103481">
    <property type="entry name" value="Multidrug resistance efflux transporter EmrE"/>
    <property type="match status" value="2"/>
</dbReference>
<feature type="transmembrane region" description="Helical" evidence="3">
    <location>
        <begin position="72"/>
        <end position="89"/>
    </location>
</feature>
<comment type="caution">
    <text evidence="5">The sequence shown here is derived from an EMBL/GenBank/DDBJ whole genome shotgun (WGS) entry which is preliminary data.</text>
</comment>
<proteinExistence type="inferred from homology"/>
<keyword evidence="3" id="KW-0472">Membrane</keyword>
<evidence type="ECO:0000256" key="3">
    <source>
        <dbReference type="SAM" id="Phobius"/>
    </source>
</evidence>
<keyword evidence="3" id="KW-1133">Transmembrane helix</keyword>
<dbReference type="OrthoDB" id="1879605at2759"/>
<feature type="transmembrane region" description="Helical" evidence="3">
    <location>
        <begin position="249"/>
        <end position="268"/>
    </location>
</feature>
<name>A0A834LEY4_RHOSS</name>
<organism evidence="5 6">
    <name type="scientific">Rhododendron simsii</name>
    <name type="common">Sims's rhododendron</name>
    <dbReference type="NCBI Taxonomy" id="118357"/>
    <lineage>
        <taxon>Eukaryota</taxon>
        <taxon>Viridiplantae</taxon>
        <taxon>Streptophyta</taxon>
        <taxon>Embryophyta</taxon>
        <taxon>Tracheophyta</taxon>
        <taxon>Spermatophyta</taxon>
        <taxon>Magnoliopsida</taxon>
        <taxon>eudicotyledons</taxon>
        <taxon>Gunneridae</taxon>
        <taxon>Pentapetalae</taxon>
        <taxon>asterids</taxon>
        <taxon>Ericales</taxon>
        <taxon>Ericaceae</taxon>
        <taxon>Ericoideae</taxon>
        <taxon>Rhodoreae</taxon>
        <taxon>Rhododendron</taxon>
    </lineage>
</organism>
<dbReference type="Pfam" id="PF13563">
    <property type="entry name" value="2_5_RNA_ligase2"/>
    <property type="match status" value="1"/>
</dbReference>
<reference evidence="5" key="1">
    <citation type="submission" date="2019-11" db="EMBL/GenBank/DDBJ databases">
        <authorList>
            <person name="Liu Y."/>
            <person name="Hou J."/>
            <person name="Li T.-Q."/>
            <person name="Guan C.-H."/>
            <person name="Wu X."/>
            <person name="Wu H.-Z."/>
            <person name="Ling F."/>
            <person name="Zhang R."/>
            <person name="Shi X.-G."/>
            <person name="Ren J.-P."/>
            <person name="Chen E.-F."/>
            <person name="Sun J.-M."/>
        </authorList>
    </citation>
    <scope>NUCLEOTIDE SEQUENCE</scope>
    <source>
        <strain evidence="5">Adult_tree_wgs_1</strain>
        <tissue evidence="5">Leaves</tissue>
    </source>
</reference>
<gene>
    <name evidence="5" type="ORF">RHSIM_Rhsim08G0056700</name>
</gene>
<feature type="transmembrane region" description="Helical" evidence="3">
    <location>
        <begin position="41"/>
        <end position="60"/>
    </location>
</feature>
<sequence length="524" mass="57721">MEWRSCIRNAAPFAAMMAVECTDIGISTLSKAAMTKGMSNFVFVVYANAHGSLLLLPFILSRRKRAPLTISVLCKFFILSLIGSLAQMLESTGVKYSSPTLSSAMGNLIPIFTYVLAIFFRMEELDLRSSSGVAKFFGAWVSVLGAFTVTLYKGQKILSSSPLSGIPHQILHSQHPNWVLAGLLLSMAFLSFALMGIFQTAVARELPENTTIVFFFCFFNTILCGSFFLKVERSPNAWKLNPDIELFSVVYSAILGCVVHNSVCTWCLKEKGPVFVAMFKPVGIAIAVVMASLFLGEPLYLGSVIGAVIIALGFYTVMWGKVKEPKLVSADSGICSFDLKAMSQGYGIELYFDPALENQVLKAWNILARRQISTHLIEIESRPHITLFSAPFTDPSKLENIVKIFASKQESLPICFSSIGSFPNDNNALFLAPTPSSALLQFHSQLWDALKKEGIEIGEEYRPDSWIPNCPVAEEVPKSRMGEAFTVLRDLKLPVTGYAMDIGLVEFSPVREIFSYMLGNTVEA</sequence>
<dbReference type="Pfam" id="PF00892">
    <property type="entry name" value="EamA"/>
    <property type="match status" value="2"/>
</dbReference>
<evidence type="ECO:0000256" key="2">
    <source>
        <dbReference type="ARBA" id="ARBA00007635"/>
    </source>
</evidence>
<feature type="domain" description="EamA" evidence="4">
    <location>
        <begin position="28"/>
        <end position="134"/>
    </location>
</feature>
<feature type="transmembrane region" description="Helical" evidence="3">
    <location>
        <begin position="275"/>
        <end position="294"/>
    </location>
</feature>
<feature type="transmembrane region" description="Helical" evidence="3">
    <location>
        <begin position="132"/>
        <end position="152"/>
    </location>
</feature>
<feature type="domain" description="EamA" evidence="4">
    <location>
        <begin position="183"/>
        <end position="318"/>
    </location>
</feature>
<evidence type="ECO:0000259" key="4">
    <source>
        <dbReference type="Pfam" id="PF00892"/>
    </source>
</evidence>
<feature type="transmembrane region" description="Helical" evidence="3">
    <location>
        <begin position="210"/>
        <end position="229"/>
    </location>
</feature>